<dbReference type="InterPro" id="IPR050482">
    <property type="entry name" value="Sensor_HK_TwoCompSys"/>
</dbReference>
<protein>
    <submittedName>
        <fullName evidence="6">Histidine kinase</fullName>
    </submittedName>
</protein>
<evidence type="ECO:0000256" key="2">
    <source>
        <dbReference type="ARBA" id="ARBA00022777"/>
    </source>
</evidence>
<sequence length="411" mass="42274">MAARPETARKILIYWMDGVVAMIAVIIVAFTVGRLMAGAISPAHAAVTIACQLGLCGLFPFVLREGFDHRPRPTWKLLLSGLFALGATLLRPPTLDNTAPWIELGTLWLAGAALYLPPRVTAGLSAAVAVLFTAYSALVYGQSWTGVLAGITLNIVLMVPAMILWRWLWWIIRDANNGREARARLAVAEERLRFARDLHDLLGHSLSVITLKSELAAKLATKDAGRALAEMTEVRGLAGDSLAKVQQAVHGYQALDLDQELAGVRAALEASGARCAVRARAGGLSPAARALLAWVVREGGTNVLKHSEARNCSITIEGGVLEMRNDGVPAAGPGTGATFGAGAAPGVGAAPGAGAASGAGAGAASGSGLRGLAERLAEAGGTLSAAPGPGGEFVLRASVPVAGEVREAVSA</sequence>
<dbReference type="Pfam" id="PF07730">
    <property type="entry name" value="HisKA_3"/>
    <property type="match status" value="1"/>
</dbReference>
<keyword evidence="3" id="KW-0902">Two-component regulatory system</keyword>
<evidence type="ECO:0000256" key="3">
    <source>
        <dbReference type="ARBA" id="ARBA00023012"/>
    </source>
</evidence>
<gene>
    <name evidence="6" type="ORF">MF672_027625</name>
</gene>
<accession>A0ABT0FZF7</accession>
<keyword evidence="4" id="KW-0472">Membrane</keyword>
<feature type="transmembrane region" description="Helical" evidence="4">
    <location>
        <begin position="12"/>
        <end position="37"/>
    </location>
</feature>
<organism evidence="6 7">
    <name type="scientific">Actinomadura luzonensis</name>
    <dbReference type="NCBI Taxonomy" id="2805427"/>
    <lineage>
        <taxon>Bacteria</taxon>
        <taxon>Bacillati</taxon>
        <taxon>Actinomycetota</taxon>
        <taxon>Actinomycetes</taxon>
        <taxon>Streptosporangiales</taxon>
        <taxon>Thermomonosporaceae</taxon>
        <taxon>Actinomadura</taxon>
    </lineage>
</organism>
<evidence type="ECO:0000313" key="7">
    <source>
        <dbReference type="Proteomes" id="UP001317259"/>
    </source>
</evidence>
<dbReference type="Gene3D" id="3.30.565.10">
    <property type="entry name" value="Histidine kinase-like ATPase, C-terminal domain"/>
    <property type="match status" value="1"/>
</dbReference>
<keyword evidence="7" id="KW-1185">Reference proteome</keyword>
<dbReference type="EMBL" id="JAKRKC020000001">
    <property type="protein sequence ID" value="MCK2217533.1"/>
    <property type="molecule type" value="Genomic_DNA"/>
</dbReference>
<evidence type="ECO:0000259" key="5">
    <source>
        <dbReference type="Pfam" id="PF07730"/>
    </source>
</evidence>
<dbReference type="PANTHER" id="PTHR24421:SF63">
    <property type="entry name" value="SENSOR HISTIDINE KINASE DESK"/>
    <property type="match status" value="1"/>
</dbReference>
<dbReference type="InterPro" id="IPR011712">
    <property type="entry name" value="Sig_transdc_His_kin_sub3_dim/P"/>
</dbReference>
<name>A0ABT0FZF7_9ACTN</name>
<keyword evidence="2 6" id="KW-0418">Kinase</keyword>
<keyword evidence="4" id="KW-0812">Transmembrane</keyword>
<dbReference type="RefSeq" id="WP_242375863.1">
    <property type="nucleotide sequence ID" value="NZ_JAKRKC020000001.1"/>
</dbReference>
<feature type="transmembrane region" description="Helical" evidence="4">
    <location>
        <begin position="43"/>
        <end position="63"/>
    </location>
</feature>
<evidence type="ECO:0000256" key="1">
    <source>
        <dbReference type="ARBA" id="ARBA00022679"/>
    </source>
</evidence>
<feature type="domain" description="Signal transduction histidine kinase subgroup 3 dimerisation and phosphoacceptor" evidence="5">
    <location>
        <begin position="190"/>
        <end position="253"/>
    </location>
</feature>
<reference evidence="6 7" key="1">
    <citation type="submission" date="2022-04" db="EMBL/GenBank/DDBJ databases">
        <title>Genome draft of Actinomadura sp. ATCC 31491.</title>
        <authorList>
            <person name="Shi X."/>
            <person name="Du Y."/>
        </authorList>
    </citation>
    <scope>NUCLEOTIDE SEQUENCE [LARGE SCALE GENOMIC DNA]</scope>
    <source>
        <strain evidence="6 7">ATCC 31491</strain>
    </source>
</reference>
<keyword evidence="1" id="KW-0808">Transferase</keyword>
<dbReference type="InterPro" id="IPR036890">
    <property type="entry name" value="HATPase_C_sf"/>
</dbReference>
<dbReference type="GO" id="GO:0016301">
    <property type="term" value="F:kinase activity"/>
    <property type="evidence" value="ECO:0007669"/>
    <property type="project" value="UniProtKB-KW"/>
</dbReference>
<feature type="transmembrane region" description="Helical" evidence="4">
    <location>
        <begin position="147"/>
        <end position="169"/>
    </location>
</feature>
<evidence type="ECO:0000313" key="6">
    <source>
        <dbReference type="EMBL" id="MCK2217533.1"/>
    </source>
</evidence>
<proteinExistence type="predicted"/>
<dbReference type="PANTHER" id="PTHR24421">
    <property type="entry name" value="NITRATE/NITRITE SENSOR PROTEIN NARX-RELATED"/>
    <property type="match status" value="1"/>
</dbReference>
<dbReference type="Proteomes" id="UP001317259">
    <property type="component" value="Unassembled WGS sequence"/>
</dbReference>
<feature type="transmembrane region" description="Helical" evidence="4">
    <location>
        <begin position="123"/>
        <end position="141"/>
    </location>
</feature>
<comment type="caution">
    <text evidence="6">The sequence shown here is derived from an EMBL/GenBank/DDBJ whole genome shotgun (WGS) entry which is preliminary data.</text>
</comment>
<keyword evidence="4" id="KW-1133">Transmembrane helix</keyword>
<dbReference type="Gene3D" id="1.20.5.1930">
    <property type="match status" value="1"/>
</dbReference>
<feature type="transmembrane region" description="Helical" evidence="4">
    <location>
        <begin position="75"/>
        <end position="92"/>
    </location>
</feature>
<evidence type="ECO:0000256" key="4">
    <source>
        <dbReference type="SAM" id="Phobius"/>
    </source>
</evidence>